<evidence type="ECO:0000256" key="2">
    <source>
        <dbReference type="ARBA" id="ARBA00022729"/>
    </source>
</evidence>
<dbReference type="Pfam" id="PF03480">
    <property type="entry name" value="DctP"/>
    <property type="match status" value="1"/>
</dbReference>
<evidence type="ECO:0000313" key="6">
    <source>
        <dbReference type="Proteomes" id="UP001243757"/>
    </source>
</evidence>
<dbReference type="InterPro" id="IPR038404">
    <property type="entry name" value="TRAP_DctP_sf"/>
</dbReference>
<proteinExistence type="predicted"/>
<dbReference type="RefSeq" id="WP_284481631.1">
    <property type="nucleotide sequence ID" value="NZ_JASNJD010000010.1"/>
</dbReference>
<comment type="caution">
    <text evidence="5">The sequence shown here is derived from an EMBL/GenBank/DDBJ whole genome shotgun (WGS) entry which is preliminary data.</text>
</comment>
<accession>A0ABT7F2M1</accession>
<organism evidence="5 6">
    <name type="scientific">Pseudodonghicola flavimaris</name>
    <dbReference type="NCBI Taxonomy" id="3050036"/>
    <lineage>
        <taxon>Bacteria</taxon>
        <taxon>Pseudomonadati</taxon>
        <taxon>Pseudomonadota</taxon>
        <taxon>Alphaproteobacteria</taxon>
        <taxon>Rhodobacterales</taxon>
        <taxon>Paracoccaceae</taxon>
        <taxon>Pseudodonghicola</taxon>
    </lineage>
</organism>
<feature type="signal peptide" evidence="4">
    <location>
        <begin position="1"/>
        <end position="21"/>
    </location>
</feature>
<keyword evidence="2 4" id="KW-0732">Signal</keyword>
<dbReference type="CDD" id="cd13665">
    <property type="entry name" value="PBP2_TRAP_Dctp3_4"/>
    <property type="match status" value="1"/>
</dbReference>
<reference evidence="5 6" key="1">
    <citation type="submission" date="2023-05" db="EMBL/GenBank/DDBJ databases">
        <title>Pseudodonghicola sp. nov.</title>
        <authorList>
            <person name="Huang J."/>
        </authorList>
    </citation>
    <scope>NUCLEOTIDE SEQUENCE [LARGE SCALE GENOMIC DNA]</scope>
    <source>
        <strain evidence="5 6">IC7</strain>
    </source>
</reference>
<dbReference type="Gene3D" id="3.40.190.170">
    <property type="entry name" value="Bacterial extracellular solute-binding protein, family 7"/>
    <property type="match status" value="1"/>
</dbReference>
<dbReference type="Proteomes" id="UP001243757">
    <property type="component" value="Unassembled WGS sequence"/>
</dbReference>
<dbReference type="InterPro" id="IPR018389">
    <property type="entry name" value="DctP_fam"/>
</dbReference>
<dbReference type="PANTHER" id="PTHR33376:SF15">
    <property type="entry name" value="BLL6794 PROTEIN"/>
    <property type="match status" value="1"/>
</dbReference>
<evidence type="ECO:0000313" key="5">
    <source>
        <dbReference type="EMBL" id="MDK3018825.1"/>
    </source>
</evidence>
<evidence type="ECO:0000256" key="4">
    <source>
        <dbReference type="SAM" id="SignalP"/>
    </source>
</evidence>
<dbReference type="EMBL" id="JASNJD010000010">
    <property type="protein sequence ID" value="MDK3018825.1"/>
    <property type="molecule type" value="Genomic_DNA"/>
</dbReference>
<gene>
    <name evidence="5" type="ORF">QO033_14165</name>
</gene>
<comment type="subcellular location">
    <subcellularLocation>
        <location evidence="1">Periplasm</location>
    </subcellularLocation>
</comment>
<sequence>MFYKTLASAVVAACIATGATAETLRFSSIEPPVAFLTSKVFSAWGKAVEDATAGEVKVKIFAGGTLGRSPAQQLKLVEDGVADVAFIVPGYNPGVFPGVIVGELPFVVPSAKAGSLAMWSVYEQGLLEGDFDKYKIIALFTSSPQYVASKPEIRMPSDLQGRNFRASSPSLLAVIEDMGAVAVGGITGPTVAESLSRGVIEGSFNEWNAIKSYRIADAIDHVLEVPMGTSPLMIVMNKARFEGLSEAAQAGIDAVSGATFATAFGDAFDAQIAATRADYVAQGRIAITVPDRATLDAWKAASQPVIDDWLAAAPGRPALLAAYRAAIGE</sequence>
<name>A0ABT7F2M1_9RHOB</name>
<dbReference type="NCBIfam" id="NF037995">
    <property type="entry name" value="TRAP_S1"/>
    <property type="match status" value="1"/>
</dbReference>
<evidence type="ECO:0000256" key="3">
    <source>
        <dbReference type="ARBA" id="ARBA00022764"/>
    </source>
</evidence>
<keyword evidence="3" id="KW-0574">Periplasm</keyword>
<protein>
    <submittedName>
        <fullName evidence="5">TRAP transporter substrate-binding protein</fullName>
    </submittedName>
</protein>
<keyword evidence="6" id="KW-1185">Reference proteome</keyword>
<evidence type="ECO:0000256" key="1">
    <source>
        <dbReference type="ARBA" id="ARBA00004418"/>
    </source>
</evidence>
<dbReference type="PANTHER" id="PTHR33376">
    <property type="match status" value="1"/>
</dbReference>
<feature type="chain" id="PRO_5045251013" evidence="4">
    <location>
        <begin position="22"/>
        <end position="329"/>
    </location>
</feature>